<protein>
    <submittedName>
        <fullName evidence="2">Metal dependent phosphohydrolase</fullName>
    </submittedName>
</protein>
<dbReference type="InterPro" id="IPR006675">
    <property type="entry name" value="HDIG_dom"/>
</dbReference>
<dbReference type="Gene3D" id="1.10.3210.50">
    <property type="match status" value="1"/>
</dbReference>
<dbReference type="Pfam" id="PF01966">
    <property type="entry name" value="HD"/>
    <property type="match status" value="1"/>
</dbReference>
<evidence type="ECO:0000313" key="2">
    <source>
        <dbReference type="EMBL" id="KKS09037.1"/>
    </source>
</evidence>
<dbReference type="PANTHER" id="PTHR33594:SF1">
    <property type="entry name" value="HD_PDEASE DOMAIN-CONTAINING PROTEIN"/>
    <property type="match status" value="1"/>
</dbReference>
<organism evidence="2 3">
    <name type="scientific">candidate division CPR2 bacterium GW2011_GWC1_41_48</name>
    <dbReference type="NCBI Taxonomy" id="1618344"/>
    <lineage>
        <taxon>Bacteria</taxon>
        <taxon>Bacteria division CPR2</taxon>
    </lineage>
</organism>
<dbReference type="SMART" id="SM00471">
    <property type="entry name" value="HDc"/>
    <property type="match status" value="1"/>
</dbReference>
<dbReference type="NCBIfam" id="TIGR00277">
    <property type="entry name" value="HDIG"/>
    <property type="match status" value="1"/>
</dbReference>
<dbReference type="Proteomes" id="UP000033869">
    <property type="component" value="Unassembled WGS sequence"/>
</dbReference>
<accession>A0A0G0WAD1</accession>
<dbReference type="PROSITE" id="PS51831">
    <property type="entry name" value="HD"/>
    <property type="match status" value="1"/>
</dbReference>
<dbReference type="PANTHER" id="PTHR33594">
    <property type="entry name" value="SUPERFAMILY HYDROLASE, PUTATIVE (AFU_ORTHOLOGUE AFUA_1G03035)-RELATED"/>
    <property type="match status" value="1"/>
</dbReference>
<sequence length="214" mass="24308">MLNPIIESVLEKVKKQLSTSMPSHDWEHTKRVLKLAIHIGEKEGADVEILKLASLLHDIGREEQRKSGGEVCHAEAGAKMASRILKGLDLEPEKVEEVVHCIEVHRSKSDRQRRSLEAKVLYDADKLDGIGAVGIGRAFVFAGEIGARLYDKDFDIGEVDPESDVKTAYSQFLLSSKYVRDWILTEEGRRIAEDRHHFMVDFFERFNHEVEGEL</sequence>
<reference evidence="2 3" key="1">
    <citation type="journal article" date="2015" name="Nature">
        <title>rRNA introns, odd ribosomes, and small enigmatic genomes across a large radiation of phyla.</title>
        <authorList>
            <person name="Brown C.T."/>
            <person name="Hug L.A."/>
            <person name="Thomas B.C."/>
            <person name="Sharon I."/>
            <person name="Castelle C.J."/>
            <person name="Singh A."/>
            <person name="Wilkins M.J."/>
            <person name="Williams K.H."/>
            <person name="Banfield J.F."/>
        </authorList>
    </citation>
    <scope>NUCLEOTIDE SEQUENCE [LARGE SCALE GENOMIC DNA]</scope>
</reference>
<dbReference type="CDD" id="cd00077">
    <property type="entry name" value="HDc"/>
    <property type="match status" value="1"/>
</dbReference>
<feature type="domain" description="HD" evidence="1">
    <location>
        <begin position="25"/>
        <end position="130"/>
    </location>
</feature>
<dbReference type="InterPro" id="IPR006674">
    <property type="entry name" value="HD_domain"/>
</dbReference>
<dbReference type="SUPFAM" id="SSF109604">
    <property type="entry name" value="HD-domain/PDEase-like"/>
    <property type="match status" value="1"/>
</dbReference>
<dbReference type="EMBL" id="LCBL01000003">
    <property type="protein sequence ID" value="KKS09037.1"/>
    <property type="molecule type" value="Genomic_DNA"/>
</dbReference>
<name>A0A0G0WAD1_UNCC2</name>
<dbReference type="GO" id="GO:0016787">
    <property type="term" value="F:hydrolase activity"/>
    <property type="evidence" value="ECO:0007669"/>
    <property type="project" value="UniProtKB-KW"/>
</dbReference>
<evidence type="ECO:0000313" key="3">
    <source>
        <dbReference type="Proteomes" id="UP000033869"/>
    </source>
</evidence>
<gene>
    <name evidence="2" type="ORF">UU65_C0003G0092</name>
</gene>
<dbReference type="InterPro" id="IPR003607">
    <property type="entry name" value="HD/PDEase_dom"/>
</dbReference>
<comment type="caution">
    <text evidence="2">The sequence shown here is derived from an EMBL/GenBank/DDBJ whole genome shotgun (WGS) entry which is preliminary data.</text>
</comment>
<keyword evidence="2" id="KW-0378">Hydrolase</keyword>
<dbReference type="AlphaFoldDB" id="A0A0G0WAD1"/>
<evidence type="ECO:0000259" key="1">
    <source>
        <dbReference type="PROSITE" id="PS51831"/>
    </source>
</evidence>
<proteinExistence type="predicted"/>